<sequence>MVSHINVKRLAAMCAAAASLSTFALAGSAMAVETPTTSDTGTASITLNAAQGNTLTGHTFDFYRLGSYGDITAGASGTDVKSLTVNKIDDASDKWIAAANGKAGITDLQGFDAAGDLAHVGKDGEPTGAVQGQLREVAKQLAASASASKITAVKTVKGEGTTMTVSDLPNGLYLIVDSDGVPMIVGTPVQGTKTLNGVTLGTLTVKSKTTTIDKKVSRDRLNKGEFIDSKAGDTEDSASFTVGETVDFKYVFTLPNMQAATQTVVKDTMNGLTLSGDPAFTIGGKTVTPTVAKGENGNGFTATFDQAFIKANSAKQVTVTYKAVVTNAKRAAQASNTAAISTTFYDGTAASKTTVDSNDTTTVSAYDLNIKKTNFKGDQVLQGAGFKIQNKDTGKWMKQDPKTGAWTYVDTQAEGTQFTTGANGQLNIAGLGAGNYHVVESKVPDSMTSLVTVAFDMNITDGGKVSTSADANKLITGQPTNDNKWTITVRNIDALTELPQTGGLLGNTMIGVIVIAMAGGVAYLTVQSKKRREAHAL</sequence>
<accession>A0A6L4KKF4</accession>
<evidence type="ECO:0000256" key="2">
    <source>
        <dbReference type="SAM" id="SignalP"/>
    </source>
</evidence>
<keyword evidence="1" id="KW-1133">Transmembrane helix</keyword>
<organism evidence="4 5">
    <name type="scientific">Bifidobacterium adolescentis</name>
    <dbReference type="NCBI Taxonomy" id="1680"/>
    <lineage>
        <taxon>Bacteria</taxon>
        <taxon>Bacillati</taxon>
        <taxon>Actinomycetota</taxon>
        <taxon>Actinomycetes</taxon>
        <taxon>Bifidobacteriales</taxon>
        <taxon>Bifidobacteriaceae</taxon>
        <taxon>Bifidobacterium</taxon>
    </lineage>
</organism>
<keyword evidence="1" id="KW-0812">Transmembrane</keyword>
<evidence type="ECO:0000259" key="3">
    <source>
        <dbReference type="Pfam" id="PF17802"/>
    </source>
</evidence>
<feature type="transmembrane region" description="Helical" evidence="1">
    <location>
        <begin position="504"/>
        <end position="526"/>
    </location>
</feature>
<dbReference type="Gene3D" id="2.60.40.10">
    <property type="entry name" value="Immunoglobulins"/>
    <property type="match status" value="1"/>
</dbReference>
<proteinExistence type="predicted"/>
<dbReference type="EMBL" id="WDIP01000013">
    <property type="protein sequence ID" value="KAB5882978.1"/>
    <property type="molecule type" value="Genomic_DNA"/>
</dbReference>
<evidence type="ECO:0000256" key="1">
    <source>
        <dbReference type="SAM" id="Phobius"/>
    </source>
</evidence>
<name>A0A6L4KKF4_BIFAD</name>
<keyword evidence="1" id="KW-0472">Membrane</keyword>
<keyword evidence="2" id="KW-0732">Signal</keyword>
<dbReference type="InterPro" id="IPR013783">
    <property type="entry name" value="Ig-like_fold"/>
</dbReference>
<gene>
    <name evidence="4" type="ORF">GA629_09555</name>
</gene>
<feature type="chain" id="PRO_5039576854" evidence="2">
    <location>
        <begin position="27"/>
        <end position="537"/>
    </location>
</feature>
<dbReference type="Proteomes" id="UP000470200">
    <property type="component" value="Unassembled WGS sequence"/>
</dbReference>
<comment type="caution">
    <text evidence="4">The sequence shown here is derived from an EMBL/GenBank/DDBJ whole genome shotgun (WGS) entry which is preliminary data.</text>
</comment>
<feature type="domain" description="SpaA-like prealbumin fold" evidence="3">
    <location>
        <begin position="368"/>
        <end position="469"/>
    </location>
</feature>
<dbReference type="NCBIfam" id="TIGR04226">
    <property type="entry name" value="RrgB_K2N_iso_D2"/>
    <property type="match status" value="1"/>
</dbReference>
<feature type="signal peptide" evidence="2">
    <location>
        <begin position="1"/>
        <end position="26"/>
    </location>
</feature>
<dbReference type="InterPro" id="IPR041033">
    <property type="entry name" value="SpaA_PFL_dom_1"/>
</dbReference>
<dbReference type="AlphaFoldDB" id="A0A6L4KKF4"/>
<dbReference type="GO" id="GO:0005975">
    <property type="term" value="P:carbohydrate metabolic process"/>
    <property type="evidence" value="ECO:0007669"/>
    <property type="project" value="UniProtKB-ARBA"/>
</dbReference>
<protein>
    <submittedName>
        <fullName evidence="4">Isopeptide-forming domain-containing fimbrial protein</fullName>
    </submittedName>
</protein>
<dbReference type="Pfam" id="PF17802">
    <property type="entry name" value="SpaA"/>
    <property type="match status" value="1"/>
</dbReference>
<dbReference type="InterPro" id="IPR026466">
    <property type="entry name" value="Fim_isopep_form_D2_dom"/>
</dbReference>
<dbReference type="Gene3D" id="2.60.40.740">
    <property type="match status" value="1"/>
</dbReference>
<evidence type="ECO:0000313" key="5">
    <source>
        <dbReference type="Proteomes" id="UP000470200"/>
    </source>
</evidence>
<reference evidence="4 5" key="1">
    <citation type="journal article" date="2019" name="Nat. Med.">
        <title>A library of human gut bacterial isolates paired with longitudinal multiomics data enables mechanistic microbiome research.</title>
        <authorList>
            <person name="Poyet M."/>
            <person name="Groussin M."/>
            <person name="Gibbons S.M."/>
            <person name="Avila-Pacheco J."/>
            <person name="Jiang X."/>
            <person name="Kearney S.M."/>
            <person name="Perrotta A.R."/>
            <person name="Berdy B."/>
            <person name="Zhao S."/>
            <person name="Lieberman T.D."/>
            <person name="Swanson P.K."/>
            <person name="Smith M."/>
            <person name="Roesemann S."/>
            <person name="Alexander J.E."/>
            <person name="Rich S.A."/>
            <person name="Livny J."/>
            <person name="Vlamakis H."/>
            <person name="Clish C."/>
            <person name="Bullock K."/>
            <person name="Deik A."/>
            <person name="Scott J."/>
            <person name="Pierce K.A."/>
            <person name="Xavier R.J."/>
            <person name="Alm E.J."/>
        </authorList>
    </citation>
    <scope>NUCLEOTIDE SEQUENCE [LARGE SCALE GENOMIC DNA]</scope>
    <source>
        <strain evidence="4 5">BIOML-A105</strain>
    </source>
</reference>
<evidence type="ECO:0000313" key="4">
    <source>
        <dbReference type="EMBL" id="KAB5882978.1"/>
    </source>
</evidence>